<dbReference type="InterPro" id="IPR034229">
    <property type="entry name" value="eIF4H_RRM"/>
</dbReference>
<dbReference type="GO" id="GO:0048471">
    <property type="term" value="C:perinuclear region of cytoplasm"/>
    <property type="evidence" value="ECO:0007669"/>
    <property type="project" value="UniProtKB-SubCell"/>
</dbReference>
<dbReference type="InterPro" id="IPR000504">
    <property type="entry name" value="RRM_dom"/>
</dbReference>
<dbReference type="STRING" id="45351.A7S9E2"/>
<dbReference type="PROSITE" id="PS50102">
    <property type="entry name" value="RRM"/>
    <property type="match status" value="1"/>
</dbReference>
<keyword evidence="6" id="KW-0597">Phosphoprotein</keyword>
<accession>A7S9E2</accession>
<sequence>GGRSGPPRMPTEPPFTAFVGNLPINTVQGDLDQIFADLRIRNVRLVRDKETDRFKGFCYVEFEDPESLTAALEFNGALVNDRQIRVDIAEGKRDNR</sequence>
<dbReference type="PhylomeDB" id="A7S9E2"/>
<dbReference type="Proteomes" id="UP000001593">
    <property type="component" value="Unassembled WGS sequence"/>
</dbReference>
<dbReference type="InterPro" id="IPR012677">
    <property type="entry name" value="Nucleotide-bd_a/b_plait_sf"/>
</dbReference>
<reference evidence="13 14" key="1">
    <citation type="journal article" date="2007" name="Science">
        <title>Sea anemone genome reveals ancestral eumetazoan gene repertoire and genomic organization.</title>
        <authorList>
            <person name="Putnam N.H."/>
            <person name="Srivastava M."/>
            <person name="Hellsten U."/>
            <person name="Dirks B."/>
            <person name="Chapman J."/>
            <person name="Salamov A."/>
            <person name="Terry A."/>
            <person name="Shapiro H."/>
            <person name="Lindquist E."/>
            <person name="Kapitonov V.V."/>
            <person name="Jurka J."/>
            <person name="Genikhovich G."/>
            <person name="Grigoriev I.V."/>
            <person name="Lucas S.M."/>
            <person name="Steele R.E."/>
            <person name="Finnerty J.R."/>
            <person name="Technau U."/>
            <person name="Martindale M.Q."/>
            <person name="Rokhsar D.S."/>
        </authorList>
    </citation>
    <scope>NUCLEOTIDE SEQUENCE [LARGE SCALE GENOMIC DNA]</scope>
    <source>
        <strain evidence="14">CH2 X CH6</strain>
    </source>
</reference>
<feature type="non-terminal residue" evidence="13">
    <location>
        <position position="1"/>
    </location>
</feature>
<proteinExistence type="predicted"/>
<dbReference type="OMA" id="NCGEDDF"/>
<keyword evidence="9" id="KW-0007">Acetylation</keyword>
<dbReference type="HOGENOM" id="CLU_2136036_0_0_1"/>
<dbReference type="Pfam" id="PF00076">
    <property type="entry name" value="RRM_1"/>
    <property type="match status" value="1"/>
</dbReference>
<evidence type="ECO:0000256" key="7">
    <source>
        <dbReference type="ARBA" id="ARBA00022884"/>
    </source>
</evidence>
<evidence type="ECO:0000256" key="10">
    <source>
        <dbReference type="ARBA" id="ARBA00025462"/>
    </source>
</evidence>
<feature type="domain" description="RRM" evidence="12">
    <location>
        <begin position="15"/>
        <end position="91"/>
    </location>
</feature>
<feature type="non-terminal residue" evidence="13">
    <location>
        <position position="96"/>
    </location>
</feature>
<dbReference type="PANTHER" id="PTHR23236:SF11">
    <property type="entry name" value="EUKARYOTIC TRANSLATION INITIATION FACTOR 4H"/>
    <property type="match status" value="1"/>
</dbReference>
<dbReference type="PANTHER" id="PTHR23236">
    <property type="entry name" value="EUKARYOTIC TRANSLATION INITIATION FACTOR 4B/4H"/>
    <property type="match status" value="1"/>
</dbReference>
<keyword evidence="4" id="KW-0963">Cytoplasm</keyword>
<keyword evidence="8" id="KW-0648">Protein biosynthesis</keyword>
<dbReference type="EMBL" id="DS469603">
    <property type="protein sequence ID" value="EDO39655.1"/>
    <property type="molecule type" value="Genomic_DNA"/>
</dbReference>
<comment type="subcellular location">
    <subcellularLocation>
        <location evidence="1">Cytoplasm</location>
        <location evidence="1">Perinuclear region</location>
    </subcellularLocation>
</comment>
<dbReference type="AlphaFoldDB" id="A7S9E2"/>
<keyword evidence="7 11" id="KW-0694">RNA-binding</keyword>
<evidence type="ECO:0000256" key="9">
    <source>
        <dbReference type="ARBA" id="ARBA00022990"/>
    </source>
</evidence>
<dbReference type="SMART" id="SM00360">
    <property type="entry name" value="RRM"/>
    <property type="match status" value="1"/>
</dbReference>
<protein>
    <recommendedName>
        <fullName evidence="2">Eukaryotic translation initiation factor 4H</fullName>
    </recommendedName>
</protein>
<dbReference type="GO" id="GO:0001731">
    <property type="term" value="P:formation of translation preinitiation complex"/>
    <property type="evidence" value="ECO:0000318"/>
    <property type="project" value="GO_Central"/>
</dbReference>
<comment type="function">
    <text evidence="10">Stimulates the RNA helicase activity of EIF4A in the translation initiation complex. Binds weakly mRNA.</text>
</comment>
<evidence type="ECO:0000256" key="1">
    <source>
        <dbReference type="ARBA" id="ARBA00004556"/>
    </source>
</evidence>
<evidence type="ECO:0000256" key="4">
    <source>
        <dbReference type="ARBA" id="ARBA00022490"/>
    </source>
</evidence>
<dbReference type="CDD" id="cd12401">
    <property type="entry name" value="RRM_eIF4H"/>
    <property type="match status" value="1"/>
</dbReference>
<evidence type="ECO:0000313" key="13">
    <source>
        <dbReference type="EMBL" id="EDO39655.1"/>
    </source>
</evidence>
<name>A7S9E2_NEMVE</name>
<dbReference type="InterPro" id="IPR035979">
    <property type="entry name" value="RBD_domain_sf"/>
</dbReference>
<dbReference type="KEGG" id="nve:5511340"/>
<dbReference type="Gene3D" id="3.30.70.330">
    <property type="match status" value="1"/>
</dbReference>
<evidence type="ECO:0000256" key="6">
    <source>
        <dbReference type="ARBA" id="ARBA00022553"/>
    </source>
</evidence>
<evidence type="ECO:0000256" key="11">
    <source>
        <dbReference type="PROSITE-ProRule" id="PRU00176"/>
    </source>
</evidence>
<dbReference type="SUPFAM" id="SSF54928">
    <property type="entry name" value="RNA-binding domain, RBD"/>
    <property type="match status" value="1"/>
</dbReference>
<evidence type="ECO:0000256" key="3">
    <source>
        <dbReference type="ARBA" id="ARBA00022481"/>
    </source>
</evidence>
<organism evidence="13 14">
    <name type="scientific">Nematostella vectensis</name>
    <name type="common">Starlet sea anemone</name>
    <dbReference type="NCBI Taxonomy" id="45351"/>
    <lineage>
        <taxon>Eukaryota</taxon>
        <taxon>Metazoa</taxon>
        <taxon>Cnidaria</taxon>
        <taxon>Anthozoa</taxon>
        <taxon>Hexacorallia</taxon>
        <taxon>Actiniaria</taxon>
        <taxon>Edwardsiidae</taxon>
        <taxon>Nematostella</taxon>
    </lineage>
</organism>
<evidence type="ECO:0000256" key="2">
    <source>
        <dbReference type="ARBA" id="ARBA00013856"/>
    </source>
</evidence>
<dbReference type="GO" id="GO:0043024">
    <property type="term" value="F:ribosomal small subunit binding"/>
    <property type="evidence" value="ECO:0000318"/>
    <property type="project" value="GO_Central"/>
</dbReference>
<evidence type="ECO:0000313" key="14">
    <source>
        <dbReference type="Proteomes" id="UP000001593"/>
    </source>
</evidence>
<keyword evidence="3" id="KW-0488">Methylation</keyword>
<evidence type="ECO:0000256" key="5">
    <source>
        <dbReference type="ARBA" id="ARBA00022540"/>
    </source>
</evidence>
<dbReference type="eggNOG" id="KOG0118">
    <property type="taxonomic scope" value="Eukaryota"/>
</dbReference>
<keyword evidence="5" id="KW-0396">Initiation factor</keyword>
<dbReference type="GO" id="GO:0033592">
    <property type="term" value="F:RNA strand annealing activity"/>
    <property type="evidence" value="ECO:0000318"/>
    <property type="project" value="GO_Central"/>
</dbReference>
<dbReference type="GO" id="GO:0034057">
    <property type="term" value="F:RNA strand-exchange activity"/>
    <property type="evidence" value="ECO:0000318"/>
    <property type="project" value="GO_Central"/>
</dbReference>
<keyword evidence="14" id="KW-1185">Reference proteome</keyword>
<evidence type="ECO:0000259" key="12">
    <source>
        <dbReference type="PROSITE" id="PS50102"/>
    </source>
</evidence>
<dbReference type="GO" id="GO:0003743">
    <property type="term" value="F:translation initiation factor activity"/>
    <property type="evidence" value="ECO:0007669"/>
    <property type="project" value="UniProtKB-KW"/>
</dbReference>
<gene>
    <name evidence="13" type="ORF">NEMVEDRAFT_v1g58243</name>
</gene>
<evidence type="ECO:0000256" key="8">
    <source>
        <dbReference type="ARBA" id="ARBA00022917"/>
    </source>
</evidence>
<dbReference type="FunFam" id="3.30.70.330:FF:000115">
    <property type="entry name" value="eukaryotic translation initiation factor 4H"/>
    <property type="match status" value="1"/>
</dbReference>
<dbReference type="InParanoid" id="A7S9E2"/>
<dbReference type="GO" id="GO:0097010">
    <property type="term" value="P:eukaryotic translation initiation factor 4F complex assembly"/>
    <property type="evidence" value="ECO:0000318"/>
    <property type="project" value="GO_Central"/>
</dbReference>